<keyword evidence="3" id="KW-1185">Reference proteome</keyword>
<dbReference type="Pfam" id="PF02830">
    <property type="entry name" value="V4R"/>
    <property type="match status" value="1"/>
</dbReference>
<dbReference type="SUPFAM" id="SSF111126">
    <property type="entry name" value="Ligand-binding domain in the NO signalling and Golgi transport"/>
    <property type="match status" value="1"/>
</dbReference>
<evidence type="ECO:0000259" key="1">
    <source>
        <dbReference type="SMART" id="SM00989"/>
    </source>
</evidence>
<dbReference type="GO" id="GO:0030494">
    <property type="term" value="P:bacteriochlorophyll biosynthetic process"/>
    <property type="evidence" value="ECO:0007669"/>
    <property type="project" value="InterPro"/>
</dbReference>
<reference evidence="2" key="2">
    <citation type="journal article" date="2020" name="Microorganisms">
        <title>Osmotic Adaptation and Compatible Solute Biosynthesis of Phototrophic Bacteria as Revealed from Genome Analyses.</title>
        <authorList>
            <person name="Imhoff J.F."/>
            <person name="Rahn T."/>
            <person name="Kunzel S."/>
            <person name="Keller A."/>
            <person name="Neulinger S.C."/>
        </authorList>
    </citation>
    <scope>NUCLEOTIDE SEQUENCE</scope>
    <source>
        <strain evidence="2">DSM 9154</strain>
    </source>
</reference>
<dbReference type="GO" id="GO:0015979">
    <property type="term" value="P:photosynthesis"/>
    <property type="evidence" value="ECO:0007669"/>
    <property type="project" value="InterPro"/>
</dbReference>
<sequence length="203" mass="21895">MQPPAHGHTAPPGRVGPNAITRVGEALDALYGRATTHAVFADAGLTGYLDAWPHEMVDEREVAALNRALHAALPGDSFRQVTRDAGRRTGDYLLAHRIPKPVQAVLRPAPAWLAGRVLLKAIERHAWTFAGSGTFAATAGPPVTVTIVNCPLCHDIRADTPVCDTYTATFERLFRELVSPRAQATETACQATGAPACRFEIRW</sequence>
<dbReference type="Gene3D" id="3.30.1380.20">
    <property type="entry name" value="Trafficking protein particle complex subunit 3"/>
    <property type="match status" value="1"/>
</dbReference>
<dbReference type="EMBL" id="NRRE01000014">
    <property type="protein sequence ID" value="MBK1696341.1"/>
    <property type="molecule type" value="Genomic_DNA"/>
</dbReference>
<dbReference type="AlphaFoldDB" id="A0A934UZB3"/>
<evidence type="ECO:0000313" key="2">
    <source>
        <dbReference type="EMBL" id="MBK1696341.1"/>
    </source>
</evidence>
<name>A0A934UZB3_9PROT</name>
<proteinExistence type="predicted"/>
<organism evidence="2 3">
    <name type="scientific">Rhodovibrio salinarum</name>
    <dbReference type="NCBI Taxonomy" id="1087"/>
    <lineage>
        <taxon>Bacteria</taxon>
        <taxon>Pseudomonadati</taxon>
        <taxon>Pseudomonadota</taxon>
        <taxon>Alphaproteobacteria</taxon>
        <taxon>Rhodospirillales</taxon>
        <taxon>Rhodovibrionaceae</taxon>
        <taxon>Rhodovibrio</taxon>
    </lineage>
</organism>
<evidence type="ECO:0000313" key="3">
    <source>
        <dbReference type="Proteomes" id="UP000778970"/>
    </source>
</evidence>
<dbReference type="PANTHER" id="PTHR35090">
    <property type="entry name" value="DNA-DIRECTED RNA POLYMERASE SUBUNIT I"/>
    <property type="match status" value="1"/>
</dbReference>
<dbReference type="NCBIfam" id="TIGR02019">
    <property type="entry name" value="BchJ"/>
    <property type="match status" value="1"/>
</dbReference>
<dbReference type="SMART" id="SM00989">
    <property type="entry name" value="V4R"/>
    <property type="match status" value="1"/>
</dbReference>
<reference evidence="2" key="1">
    <citation type="submission" date="2017-08" db="EMBL/GenBank/DDBJ databases">
        <authorList>
            <person name="Imhoff J.F."/>
            <person name="Rahn T."/>
            <person name="Kuenzel S."/>
            <person name="Neulinger S.C."/>
        </authorList>
    </citation>
    <scope>NUCLEOTIDE SEQUENCE</scope>
    <source>
        <strain evidence="2">DSM 9154</strain>
    </source>
</reference>
<gene>
    <name evidence="2" type="primary">bchJ</name>
    <name evidence="2" type="ORF">CKO21_03685</name>
</gene>
<feature type="domain" description="4-vinyl reductase 4VR" evidence="1">
    <location>
        <begin position="142"/>
        <end position="203"/>
    </location>
</feature>
<protein>
    <submittedName>
        <fullName evidence="2">Bacteriochlorophyll 4-vinyl reductase</fullName>
    </submittedName>
</protein>
<dbReference type="PANTHER" id="PTHR35090:SF1">
    <property type="entry name" value="SLR0144 PROTEIN"/>
    <property type="match status" value="1"/>
</dbReference>
<comment type="caution">
    <text evidence="2">The sequence shown here is derived from an EMBL/GenBank/DDBJ whole genome shotgun (WGS) entry which is preliminary data.</text>
</comment>
<dbReference type="Proteomes" id="UP000778970">
    <property type="component" value="Unassembled WGS sequence"/>
</dbReference>
<dbReference type="InterPro" id="IPR004096">
    <property type="entry name" value="V4R"/>
</dbReference>
<accession>A0A934UZB3</accession>
<dbReference type="InterPro" id="IPR024096">
    <property type="entry name" value="NO_sig/Golgi_transp_ligand-bd"/>
</dbReference>
<dbReference type="InterPro" id="IPR010249">
    <property type="entry name" value="BchJ"/>
</dbReference>